<feature type="domain" description="Adenylosuccinate lyase C-terminal" evidence="15">
    <location>
        <begin position="360"/>
        <end position="439"/>
    </location>
</feature>
<evidence type="ECO:0000256" key="8">
    <source>
        <dbReference type="ARBA" id="ARBA00023239"/>
    </source>
</evidence>
<dbReference type="EMBL" id="CP133772">
    <property type="protein sequence ID" value="WYY00333.1"/>
    <property type="molecule type" value="Genomic_DNA"/>
</dbReference>
<dbReference type="InterPro" id="IPR008948">
    <property type="entry name" value="L-Aspartase-like"/>
</dbReference>
<keyword evidence="8 14" id="KW-0456">Lyase</keyword>
<keyword evidence="17" id="KW-1185">Reference proteome</keyword>
<evidence type="ECO:0000256" key="12">
    <source>
        <dbReference type="ARBA" id="ARBA00049115"/>
    </source>
</evidence>
<evidence type="ECO:0000259" key="15">
    <source>
        <dbReference type="SMART" id="SM00998"/>
    </source>
</evidence>
<dbReference type="Gene3D" id="1.10.275.10">
    <property type="entry name" value="Fumarase/aspartase (N-terminal domain)"/>
    <property type="match status" value="1"/>
</dbReference>
<dbReference type="GeneID" id="95967634"/>
<proteinExistence type="inferred from homology"/>
<comment type="catalytic activity">
    <reaction evidence="12">
        <text>N(6)-(1,2-dicarboxyethyl)-AMP = fumarate + AMP</text>
        <dbReference type="Rhea" id="RHEA:16853"/>
        <dbReference type="ChEBI" id="CHEBI:29806"/>
        <dbReference type="ChEBI" id="CHEBI:57567"/>
        <dbReference type="ChEBI" id="CHEBI:456215"/>
        <dbReference type="EC" id="4.3.2.2"/>
    </reaction>
    <physiologicalReaction direction="left-to-right" evidence="12">
        <dbReference type="Rhea" id="RHEA:16854"/>
    </physiologicalReaction>
</comment>
<dbReference type="PROSITE" id="PS00163">
    <property type="entry name" value="FUMARATE_LYASES"/>
    <property type="match status" value="1"/>
</dbReference>
<dbReference type="GO" id="GO:0004018">
    <property type="term" value="F:N6-(1,2-dicarboxyethyl)AMP AMP-lyase (fumarate-forming) activity"/>
    <property type="evidence" value="ECO:0007669"/>
    <property type="project" value="UniProtKB-UniRule"/>
</dbReference>
<dbReference type="InterPro" id="IPR004769">
    <property type="entry name" value="Pur_lyase"/>
</dbReference>
<keyword evidence="7 14" id="KW-0658">Purine biosynthesis</keyword>
<dbReference type="Pfam" id="PF00206">
    <property type="entry name" value="Lyase_1"/>
    <property type="match status" value="1"/>
</dbReference>
<comment type="pathway">
    <text evidence="2 14">Purine metabolism; AMP biosynthesis via de novo pathway; AMP from IMP: step 2/2.</text>
</comment>
<dbReference type="GO" id="GO:0005829">
    <property type="term" value="C:cytosol"/>
    <property type="evidence" value="ECO:0007669"/>
    <property type="project" value="TreeGrafter"/>
</dbReference>
<dbReference type="RefSeq" id="WP_393970674.1">
    <property type="nucleotide sequence ID" value="NZ_CP133772.1"/>
</dbReference>
<dbReference type="PANTHER" id="PTHR43172:SF1">
    <property type="entry name" value="ADENYLOSUCCINATE LYASE"/>
    <property type="match status" value="1"/>
</dbReference>
<evidence type="ECO:0000256" key="11">
    <source>
        <dbReference type="ARBA" id="ARBA00030717"/>
    </source>
</evidence>
<dbReference type="KEGG" id="omr:OXIME_000899"/>
<dbReference type="GO" id="GO:0070626">
    <property type="term" value="F:(S)-2-(5-amino-1-(5-phospho-D-ribosyl)imidazole-4-carboxamido) succinate lyase (fumarate-forming) activity"/>
    <property type="evidence" value="ECO:0007669"/>
    <property type="project" value="TreeGrafter"/>
</dbReference>
<comment type="catalytic activity">
    <reaction evidence="9">
        <text>(2S)-2-[5-amino-1-(5-phospho-beta-D-ribosyl)imidazole-4-carboxamido]succinate = 5-amino-1-(5-phospho-beta-D-ribosyl)imidazole-4-carboxamide + fumarate</text>
        <dbReference type="Rhea" id="RHEA:23920"/>
        <dbReference type="ChEBI" id="CHEBI:29806"/>
        <dbReference type="ChEBI" id="CHEBI:58443"/>
        <dbReference type="ChEBI" id="CHEBI:58475"/>
        <dbReference type="EC" id="4.3.2.2"/>
    </reaction>
    <physiologicalReaction direction="left-to-right" evidence="9">
        <dbReference type="Rhea" id="RHEA:23921"/>
    </physiologicalReaction>
</comment>
<dbReference type="AlphaFoldDB" id="A0AAX4NGP4"/>
<evidence type="ECO:0000313" key="17">
    <source>
        <dbReference type="Proteomes" id="UP001451606"/>
    </source>
</evidence>
<dbReference type="SMART" id="SM00998">
    <property type="entry name" value="ADSL_C"/>
    <property type="match status" value="1"/>
</dbReference>
<gene>
    <name evidence="16" type="primary">purB</name>
    <name evidence="16" type="ORF">OXIME_000899</name>
</gene>
<comment type="similarity">
    <text evidence="3 14">Belongs to the lyase 1 family. Adenylosuccinate lyase subfamily.</text>
</comment>
<organism evidence="16 17">
    <name type="scientific">Oxyplasma meridianum</name>
    <dbReference type="NCBI Taxonomy" id="3073602"/>
    <lineage>
        <taxon>Archaea</taxon>
        <taxon>Methanobacteriati</taxon>
        <taxon>Thermoplasmatota</taxon>
        <taxon>Thermoplasmata</taxon>
        <taxon>Thermoplasmatales</taxon>
        <taxon>Thermoplasmataceae</taxon>
        <taxon>Oxyplasma</taxon>
    </lineage>
</organism>
<evidence type="ECO:0000256" key="2">
    <source>
        <dbReference type="ARBA" id="ARBA00004734"/>
    </source>
</evidence>
<comment type="function">
    <text evidence="10">Catalyzes two reactions in de novo purine nucleotide biosynthesis. Catalyzes the breakdown of 5-aminoimidazole- (N-succinylocarboxamide) ribotide (SAICAR or 2-[5-amino-1-(5-phospho-beta-D-ribosyl)imidazole-4-carboxamido]succinate) to 5-aminoimidazole-4-carboxamide ribotide (AICAR or 5-amino-1-(5-phospho-beta-D-ribosyl)imidazole-4-carboxamide) and fumarate, and of adenylosuccinate (ADS or N(6)-(1,2-dicarboxyethyl)-AMP) to adenosine monophosphate (AMP) and fumarate.</text>
</comment>
<evidence type="ECO:0000256" key="1">
    <source>
        <dbReference type="ARBA" id="ARBA00004706"/>
    </source>
</evidence>
<dbReference type="InterPro" id="IPR000362">
    <property type="entry name" value="Fumarate_lyase_fam"/>
</dbReference>
<evidence type="ECO:0000256" key="4">
    <source>
        <dbReference type="ARBA" id="ARBA00011668"/>
    </source>
</evidence>
<dbReference type="Gene3D" id="1.10.40.30">
    <property type="entry name" value="Fumarase/aspartase (C-terminal domain)"/>
    <property type="match status" value="1"/>
</dbReference>
<dbReference type="Proteomes" id="UP001451606">
    <property type="component" value="Chromosome"/>
</dbReference>
<protein>
    <recommendedName>
        <fullName evidence="6 13">Adenylosuccinate lyase</fullName>
        <shortName evidence="14">ASL</shortName>
        <ecNumber evidence="5 13">4.3.2.2</ecNumber>
    </recommendedName>
    <alternativeName>
        <fullName evidence="11 14">Adenylosuccinase</fullName>
    </alternativeName>
</protein>
<evidence type="ECO:0000256" key="5">
    <source>
        <dbReference type="ARBA" id="ARBA00012339"/>
    </source>
</evidence>
<dbReference type="Gene3D" id="1.20.200.10">
    <property type="entry name" value="Fumarase/aspartase (Central domain)"/>
    <property type="match status" value="1"/>
</dbReference>
<dbReference type="InterPro" id="IPR020557">
    <property type="entry name" value="Fumarate_lyase_CS"/>
</dbReference>
<evidence type="ECO:0000256" key="7">
    <source>
        <dbReference type="ARBA" id="ARBA00022755"/>
    </source>
</evidence>
<dbReference type="PANTHER" id="PTHR43172">
    <property type="entry name" value="ADENYLOSUCCINATE LYASE"/>
    <property type="match status" value="1"/>
</dbReference>
<dbReference type="PRINTS" id="PR00145">
    <property type="entry name" value="ARGSUCLYASE"/>
</dbReference>
<dbReference type="EC" id="4.3.2.2" evidence="5 13"/>
<evidence type="ECO:0000313" key="16">
    <source>
        <dbReference type="EMBL" id="WYY00333.1"/>
    </source>
</evidence>
<evidence type="ECO:0000256" key="3">
    <source>
        <dbReference type="ARBA" id="ARBA00008273"/>
    </source>
</evidence>
<evidence type="ECO:0000256" key="14">
    <source>
        <dbReference type="RuleBase" id="RU361172"/>
    </source>
</evidence>
<dbReference type="PRINTS" id="PR00149">
    <property type="entry name" value="FUMRATELYASE"/>
</dbReference>
<dbReference type="InterPro" id="IPR024083">
    <property type="entry name" value="Fumarase/histidase_N"/>
</dbReference>
<sequence>MVVSPLEYRYGRPEVKAIFDEDSRLKYLLKIEVALAQAESEQNLIPLEAFLNIKEAVDSGKVKQARIKEIEEETRHDMMALIRALTEVSGEGGKYVHFGVTSNDILDTATALQLRDFTRFLIEDIIELQGELLKKVEENIHTIMLGRTHGQHASPITFGLKMAVYLAEVNRHLQRVMQGRERYIAGKILGPVGTGASLGDAALEIQDRVMEILGIKAETGATQVVNRDRIIEFLSIINNIVTTLEKIATEIRNLQRTEIDEVSEYFDMEKQVGSSSMPNKVNPVNSENIVSLSRFIRSLIISEYEAAVTWHERDLTNSASERFVIPYASILTDYILKRMSKVISTLVIKKEKMLENLTSDPLVMGENIVSTLTENGVPRQDAHEMVRTSAMEAYKTGKSFEEILISNGILRYISEDKLKHTLDPRAFTGQSEKICLNIIQSSKLLLQEVYRGI</sequence>
<evidence type="ECO:0000256" key="10">
    <source>
        <dbReference type="ARBA" id="ARBA00025012"/>
    </source>
</evidence>
<dbReference type="InterPro" id="IPR019468">
    <property type="entry name" value="AdenyloSucc_lyase_C"/>
</dbReference>
<dbReference type="Pfam" id="PF10397">
    <property type="entry name" value="ADSL_C"/>
    <property type="match status" value="1"/>
</dbReference>
<name>A0AAX4NGP4_9ARCH</name>
<dbReference type="SUPFAM" id="SSF48557">
    <property type="entry name" value="L-aspartase-like"/>
    <property type="match status" value="1"/>
</dbReference>
<dbReference type="InterPro" id="IPR022761">
    <property type="entry name" value="Fumarate_lyase_N"/>
</dbReference>
<evidence type="ECO:0000256" key="9">
    <source>
        <dbReference type="ARBA" id="ARBA00024477"/>
    </source>
</evidence>
<evidence type="ECO:0000256" key="6">
    <source>
        <dbReference type="ARBA" id="ARBA00017058"/>
    </source>
</evidence>
<accession>A0AAX4NGP4</accession>
<dbReference type="CDD" id="cd01360">
    <property type="entry name" value="Adenylsuccinate_lyase_1"/>
    <property type="match status" value="1"/>
</dbReference>
<reference evidence="16 17" key="1">
    <citation type="submission" date="2023-09" db="EMBL/GenBank/DDBJ databases">
        <authorList>
            <person name="Golyshina O.V."/>
            <person name="Lunev E.A."/>
            <person name="Bargiela R."/>
            <person name="Gaines M.C."/>
            <person name="Daum B."/>
            <person name="Bale N.J."/>
            <person name="Koenen M."/>
            <person name="Sinninghe Damst J.S."/>
            <person name="Yakimov M."/>
            <person name="Golyshin P.N."/>
        </authorList>
    </citation>
    <scope>NUCLEOTIDE SEQUENCE [LARGE SCALE GENOMIC DNA]</scope>
    <source>
        <strain evidence="16 17">M1</strain>
    </source>
</reference>
<comment type="pathway">
    <text evidence="1 14">Purine metabolism; IMP biosynthesis via de novo pathway; 5-amino-1-(5-phospho-D-ribosyl)imidazole-4-carboxamide from 5-amino-1-(5-phospho-D-ribosyl)imidazole-4-carboxylate: step 2/2.</text>
</comment>
<evidence type="ECO:0000256" key="13">
    <source>
        <dbReference type="NCBIfam" id="TIGR00928"/>
    </source>
</evidence>
<comment type="subunit">
    <text evidence="4">Homotetramer. Residues from neighboring subunits contribute catalytic and substrate-binding residues to each active site.</text>
</comment>
<dbReference type="GO" id="GO:0044208">
    <property type="term" value="P:'de novo' AMP biosynthetic process"/>
    <property type="evidence" value="ECO:0007669"/>
    <property type="project" value="TreeGrafter"/>
</dbReference>
<dbReference type="NCBIfam" id="TIGR00928">
    <property type="entry name" value="purB"/>
    <property type="match status" value="1"/>
</dbReference>